<accession>A0A643BLT5</accession>
<evidence type="ECO:0000313" key="2">
    <source>
        <dbReference type="Proteomes" id="UP000437017"/>
    </source>
</evidence>
<dbReference type="GO" id="GO:0061630">
    <property type="term" value="F:ubiquitin protein ligase activity"/>
    <property type="evidence" value="ECO:0007669"/>
    <property type="project" value="TreeGrafter"/>
</dbReference>
<comment type="caution">
    <text evidence="1">The sequence shown here is derived from an EMBL/GenBank/DDBJ whole genome shotgun (WGS) entry which is preliminary data.</text>
</comment>
<dbReference type="Proteomes" id="UP000437017">
    <property type="component" value="Unassembled WGS sequence"/>
</dbReference>
<organism evidence="1 2">
    <name type="scientific">Balaenoptera physalus</name>
    <name type="common">Fin whale</name>
    <name type="synonym">Balaena physalus</name>
    <dbReference type="NCBI Taxonomy" id="9770"/>
    <lineage>
        <taxon>Eukaryota</taxon>
        <taxon>Metazoa</taxon>
        <taxon>Chordata</taxon>
        <taxon>Craniata</taxon>
        <taxon>Vertebrata</taxon>
        <taxon>Euteleostomi</taxon>
        <taxon>Mammalia</taxon>
        <taxon>Eutheria</taxon>
        <taxon>Laurasiatheria</taxon>
        <taxon>Artiodactyla</taxon>
        <taxon>Whippomorpha</taxon>
        <taxon>Cetacea</taxon>
        <taxon>Mysticeti</taxon>
        <taxon>Balaenopteridae</taxon>
        <taxon>Balaenoptera</taxon>
    </lineage>
</organism>
<dbReference type="OrthoDB" id="9984778at2759"/>
<dbReference type="GO" id="GO:0006511">
    <property type="term" value="P:ubiquitin-dependent protein catabolic process"/>
    <property type="evidence" value="ECO:0007669"/>
    <property type="project" value="TreeGrafter"/>
</dbReference>
<reference evidence="1 2" key="1">
    <citation type="journal article" date="2019" name="PLoS ONE">
        <title>Genomic analyses reveal an absence of contemporary introgressive admixture between fin whales and blue whales, despite known hybrids.</title>
        <authorList>
            <person name="Westbury M.V."/>
            <person name="Petersen B."/>
            <person name="Lorenzen E.D."/>
        </authorList>
    </citation>
    <scope>NUCLEOTIDE SEQUENCE [LARGE SCALE GENOMIC DNA]</scope>
    <source>
        <strain evidence="1">FinWhale-01</strain>
    </source>
</reference>
<proteinExistence type="predicted"/>
<evidence type="ECO:0000313" key="1">
    <source>
        <dbReference type="EMBL" id="KAB0388884.1"/>
    </source>
</evidence>
<dbReference type="InterPro" id="IPR052804">
    <property type="entry name" value="UEC_component"/>
</dbReference>
<dbReference type="EMBL" id="SGJD01010267">
    <property type="protein sequence ID" value="KAB0388884.1"/>
    <property type="molecule type" value="Genomic_DNA"/>
</dbReference>
<name>A0A643BLT5_BALPH</name>
<keyword evidence="2" id="KW-1185">Reference proteome</keyword>
<gene>
    <name evidence="1" type="ORF">E2I00_008571</name>
</gene>
<dbReference type="PANTHER" id="PTHR46359:SF1">
    <property type="entry name" value="RING FINGER PROTEIN 11"/>
    <property type="match status" value="1"/>
</dbReference>
<dbReference type="GO" id="GO:0000151">
    <property type="term" value="C:ubiquitin ligase complex"/>
    <property type="evidence" value="ECO:0007669"/>
    <property type="project" value="TreeGrafter"/>
</dbReference>
<dbReference type="AlphaFoldDB" id="A0A643BLT5"/>
<feature type="non-terminal residue" evidence="1">
    <location>
        <position position="1"/>
    </location>
</feature>
<sequence>KMGKCLKSPTSDDISLPHKSQSDWASFGKGTELDQELLLPYLDLVPIWECVIYHLGCTDDWLMRSFTCPSCMETVDAALLLSYETN</sequence>
<protein>
    <submittedName>
        <fullName evidence="1">Uncharacterized protein</fullName>
    </submittedName>
</protein>
<dbReference type="PANTHER" id="PTHR46359">
    <property type="entry name" value="GEO07743P1"/>
    <property type="match status" value="1"/>
</dbReference>